<gene>
    <name evidence="4" type="ORF">CAEBREN_12828</name>
</gene>
<keyword evidence="2" id="KW-0812">Transmembrane</keyword>
<keyword evidence="3" id="KW-0732">Signal</keyword>
<dbReference type="STRING" id="135651.G0MVR2"/>
<keyword evidence="2" id="KW-1133">Transmembrane helix</keyword>
<name>G0MVR2_CAEBE</name>
<keyword evidence="2" id="KW-0472">Membrane</keyword>
<dbReference type="EMBL" id="GL379814">
    <property type="protein sequence ID" value="EGT44817.1"/>
    <property type="molecule type" value="Genomic_DNA"/>
</dbReference>
<dbReference type="Proteomes" id="UP000008068">
    <property type="component" value="Unassembled WGS sequence"/>
</dbReference>
<dbReference type="HOGENOM" id="CLU_089432_0_0_1"/>
<reference evidence="5" key="1">
    <citation type="submission" date="2011-07" db="EMBL/GenBank/DDBJ databases">
        <authorList>
            <consortium name="Caenorhabditis brenneri Sequencing and Analysis Consortium"/>
            <person name="Wilson R.K."/>
        </authorList>
    </citation>
    <scope>NUCLEOTIDE SEQUENCE [LARGE SCALE GENOMIC DNA]</scope>
    <source>
        <strain evidence="5">PB2801</strain>
    </source>
</reference>
<evidence type="ECO:0000313" key="4">
    <source>
        <dbReference type="EMBL" id="EGT44817.1"/>
    </source>
</evidence>
<organism evidence="5">
    <name type="scientific">Caenorhabditis brenneri</name>
    <name type="common">Nematode worm</name>
    <dbReference type="NCBI Taxonomy" id="135651"/>
    <lineage>
        <taxon>Eukaryota</taxon>
        <taxon>Metazoa</taxon>
        <taxon>Ecdysozoa</taxon>
        <taxon>Nematoda</taxon>
        <taxon>Chromadorea</taxon>
        <taxon>Rhabditida</taxon>
        <taxon>Rhabditina</taxon>
        <taxon>Rhabditomorpha</taxon>
        <taxon>Rhabditoidea</taxon>
        <taxon>Rhabditidae</taxon>
        <taxon>Peloderinae</taxon>
        <taxon>Caenorhabditis</taxon>
    </lineage>
</organism>
<proteinExistence type="predicted"/>
<evidence type="ECO:0000256" key="1">
    <source>
        <dbReference type="SAM" id="MobiDB-lite"/>
    </source>
</evidence>
<dbReference type="PANTHER" id="PTHR35178">
    <property type="entry name" value="FOLATE RECEPTOR HOMOLOG-RELATED"/>
    <property type="match status" value="1"/>
</dbReference>
<accession>G0MVR2</accession>
<protein>
    <submittedName>
        <fullName evidence="4">Uncharacterized protein</fullName>
    </submittedName>
</protein>
<dbReference type="PANTHER" id="PTHR35178:SF1">
    <property type="entry name" value="CUB DOMAIN-CONTAINING PROTEIN-RELATED"/>
    <property type="match status" value="1"/>
</dbReference>
<dbReference type="OMA" id="EGIMMDC"/>
<feature type="transmembrane region" description="Helical" evidence="2">
    <location>
        <begin position="160"/>
        <end position="184"/>
    </location>
</feature>
<sequence>MIWVKLLIPLILFGAIQASTRMCAQCVAGDFIFRRNLMQDSSVGMSMGWIEEWKNTNCVKGIINTIPCDHACLKITIIKSGEEKDAIDGVMMDCSDFMIHSSPDLPKHIDFTAYDENAVFSSMRRNFTITYNFTMQGFEGVDEIAEAYKAKTFPYYREEYGISTIVIVMFLFVTVIACVFIFFWSCVRDICCKVKNDYSYSSHVQCSASVEEQIPQPSDHVTAPSSPSAPSDDVENHVEQKNGDIQNF</sequence>
<keyword evidence="5" id="KW-1185">Reference proteome</keyword>
<feature type="signal peptide" evidence="3">
    <location>
        <begin position="1"/>
        <end position="18"/>
    </location>
</feature>
<dbReference type="OrthoDB" id="5782671at2759"/>
<dbReference type="InParanoid" id="G0MVR2"/>
<dbReference type="FunCoup" id="G0MVR2">
    <property type="interactions" value="1897"/>
</dbReference>
<evidence type="ECO:0000256" key="3">
    <source>
        <dbReference type="SAM" id="SignalP"/>
    </source>
</evidence>
<evidence type="ECO:0000313" key="5">
    <source>
        <dbReference type="Proteomes" id="UP000008068"/>
    </source>
</evidence>
<feature type="chain" id="PRO_5003404184" evidence="3">
    <location>
        <begin position="19"/>
        <end position="248"/>
    </location>
</feature>
<dbReference type="eggNOG" id="ENOG502RA6P">
    <property type="taxonomic scope" value="Eukaryota"/>
</dbReference>
<evidence type="ECO:0000256" key="2">
    <source>
        <dbReference type="SAM" id="Phobius"/>
    </source>
</evidence>
<dbReference type="AlphaFoldDB" id="G0MVR2"/>
<feature type="region of interest" description="Disordered" evidence="1">
    <location>
        <begin position="215"/>
        <end position="248"/>
    </location>
</feature>